<dbReference type="AlphaFoldDB" id="A0A3A8B3P8"/>
<organism evidence="3 4">
    <name type="scientific">Roseovarius spongiae</name>
    <dbReference type="NCBI Taxonomy" id="2320272"/>
    <lineage>
        <taxon>Bacteria</taxon>
        <taxon>Pseudomonadati</taxon>
        <taxon>Pseudomonadota</taxon>
        <taxon>Alphaproteobacteria</taxon>
        <taxon>Rhodobacterales</taxon>
        <taxon>Roseobacteraceae</taxon>
        <taxon>Roseovarius</taxon>
    </lineage>
</organism>
<evidence type="ECO:0000313" key="4">
    <source>
        <dbReference type="Proteomes" id="UP000281128"/>
    </source>
</evidence>
<keyword evidence="4" id="KW-1185">Reference proteome</keyword>
<comment type="caution">
    <text evidence="3">The sequence shown here is derived from an EMBL/GenBank/DDBJ whole genome shotgun (WGS) entry which is preliminary data.</text>
</comment>
<sequence length="82" mass="8258">MIVGLIVVGMALGGAAGVGALLFGFSILGAFLIYVGIGTTSVLMLAVSVALRPDPQDIHEIESSRSTFGPRAKQAADSVSAP</sequence>
<accession>A0A3A8B3P8</accession>
<keyword evidence="2" id="KW-0812">Transmembrane</keyword>
<dbReference type="RefSeq" id="WP_121169076.1">
    <property type="nucleotide sequence ID" value="NZ_RAPE01000008.1"/>
</dbReference>
<reference evidence="3 4" key="1">
    <citation type="submission" date="2018-09" db="EMBL/GenBank/DDBJ databases">
        <title>Roseovarius spongiae sp. nov., isolated from a marine sponge.</title>
        <authorList>
            <person name="Zhuang L."/>
            <person name="Luo L."/>
        </authorList>
    </citation>
    <scope>NUCLEOTIDE SEQUENCE [LARGE SCALE GENOMIC DNA]</scope>
    <source>
        <strain evidence="3 4">HN-E21</strain>
    </source>
</reference>
<keyword evidence="2" id="KW-0472">Membrane</keyword>
<dbReference type="EMBL" id="RAPE01000008">
    <property type="protein sequence ID" value="RKF12434.1"/>
    <property type="molecule type" value="Genomic_DNA"/>
</dbReference>
<dbReference type="Proteomes" id="UP000281128">
    <property type="component" value="Unassembled WGS sequence"/>
</dbReference>
<proteinExistence type="predicted"/>
<evidence type="ECO:0000256" key="1">
    <source>
        <dbReference type="SAM" id="MobiDB-lite"/>
    </source>
</evidence>
<name>A0A3A8B3P8_9RHOB</name>
<protein>
    <submittedName>
        <fullName evidence="3">Uncharacterized protein</fullName>
    </submittedName>
</protein>
<keyword evidence="2" id="KW-1133">Transmembrane helix</keyword>
<gene>
    <name evidence="3" type="ORF">D6850_18365</name>
</gene>
<feature type="transmembrane region" description="Helical" evidence="2">
    <location>
        <begin position="27"/>
        <end position="51"/>
    </location>
</feature>
<feature type="region of interest" description="Disordered" evidence="1">
    <location>
        <begin position="62"/>
        <end position="82"/>
    </location>
</feature>
<evidence type="ECO:0000256" key="2">
    <source>
        <dbReference type="SAM" id="Phobius"/>
    </source>
</evidence>
<evidence type="ECO:0000313" key="3">
    <source>
        <dbReference type="EMBL" id="RKF12434.1"/>
    </source>
</evidence>